<evidence type="ECO:0000256" key="1">
    <source>
        <dbReference type="SAM" id="MobiDB-lite"/>
    </source>
</evidence>
<reference evidence="3" key="1">
    <citation type="submission" date="2022-11" db="UniProtKB">
        <authorList>
            <consortium name="WormBaseParasite"/>
        </authorList>
    </citation>
    <scope>IDENTIFICATION</scope>
</reference>
<protein>
    <submittedName>
        <fullName evidence="3">Uncharacterized protein</fullName>
    </submittedName>
</protein>
<dbReference type="Proteomes" id="UP000887577">
    <property type="component" value="Unplaced"/>
</dbReference>
<dbReference type="AlphaFoldDB" id="A0A914XTL3"/>
<feature type="region of interest" description="Disordered" evidence="1">
    <location>
        <begin position="1"/>
        <end position="45"/>
    </location>
</feature>
<proteinExistence type="predicted"/>
<evidence type="ECO:0000313" key="3">
    <source>
        <dbReference type="WBParaSite" id="PSU_v2.g10601.t1"/>
    </source>
</evidence>
<evidence type="ECO:0000313" key="2">
    <source>
        <dbReference type="Proteomes" id="UP000887577"/>
    </source>
</evidence>
<organism evidence="2 3">
    <name type="scientific">Panagrolaimus superbus</name>
    <dbReference type="NCBI Taxonomy" id="310955"/>
    <lineage>
        <taxon>Eukaryota</taxon>
        <taxon>Metazoa</taxon>
        <taxon>Ecdysozoa</taxon>
        <taxon>Nematoda</taxon>
        <taxon>Chromadorea</taxon>
        <taxon>Rhabditida</taxon>
        <taxon>Tylenchina</taxon>
        <taxon>Panagrolaimomorpha</taxon>
        <taxon>Panagrolaimoidea</taxon>
        <taxon>Panagrolaimidae</taxon>
        <taxon>Panagrolaimus</taxon>
    </lineage>
</organism>
<sequence>MQSNSGYTYNSDDSDFNKNSDAESFALNDTPEDASSVTSGTSKNFNKEEEAKKRILIFNLNEQFGDEDQRISADITEIQQIFIAIGAESAIIKRIFRAGDFQPNSPPRRIHVFFESERDRQRVLENASKLKNILKWINVALVEYTTQEQRIEKKNRKQAVC</sequence>
<accession>A0A914XTL3</accession>
<dbReference type="WBParaSite" id="PSU_v2.g10601.t1">
    <property type="protein sequence ID" value="PSU_v2.g10601.t1"/>
    <property type="gene ID" value="PSU_v2.g10601"/>
</dbReference>
<keyword evidence="2" id="KW-1185">Reference proteome</keyword>
<name>A0A914XTL3_9BILA</name>
<feature type="compositionally biased region" description="Polar residues" evidence="1">
    <location>
        <begin position="33"/>
        <end position="44"/>
    </location>
</feature>